<keyword evidence="7 12" id="KW-0220">Diaminopimelate biosynthesis</keyword>
<feature type="binding site" evidence="12 15">
    <location>
        <position position="205"/>
    </location>
    <ligand>
        <name>pyruvate</name>
        <dbReference type="ChEBI" id="CHEBI:15361"/>
    </ligand>
</feature>
<dbReference type="OrthoDB" id="9782828at2"/>
<dbReference type="InterPro" id="IPR020625">
    <property type="entry name" value="Schiff_base-form_aldolases_AS"/>
</dbReference>
<feature type="site" description="Part of a proton relay during catalysis" evidence="12">
    <location>
        <position position="108"/>
    </location>
</feature>
<dbReference type="GO" id="GO:0008840">
    <property type="term" value="F:4-hydroxy-tetrahydrodipicolinate synthase activity"/>
    <property type="evidence" value="ECO:0007669"/>
    <property type="project" value="UniProtKB-UniRule"/>
</dbReference>
<accession>A0A4R2HWB0</accession>
<evidence type="ECO:0000256" key="11">
    <source>
        <dbReference type="ARBA" id="ARBA00047836"/>
    </source>
</evidence>
<feature type="binding site" evidence="12 15">
    <location>
        <position position="46"/>
    </location>
    <ligand>
        <name>pyruvate</name>
        <dbReference type="ChEBI" id="CHEBI:15361"/>
    </ligand>
</feature>
<evidence type="ECO:0000256" key="8">
    <source>
        <dbReference type="ARBA" id="ARBA00023154"/>
    </source>
</evidence>
<dbReference type="InterPro" id="IPR005263">
    <property type="entry name" value="DapA"/>
</dbReference>
<dbReference type="AlphaFoldDB" id="A0A4R2HWB0"/>
<dbReference type="GO" id="GO:0019877">
    <property type="term" value="P:diaminopimelate biosynthetic process"/>
    <property type="evidence" value="ECO:0007669"/>
    <property type="project" value="UniProtKB-UniRule"/>
</dbReference>
<evidence type="ECO:0000256" key="5">
    <source>
        <dbReference type="ARBA" id="ARBA00022490"/>
    </source>
</evidence>
<dbReference type="RefSeq" id="WP_132207460.1">
    <property type="nucleotide sequence ID" value="NZ_SLWN01000001.1"/>
</dbReference>
<evidence type="ECO:0000256" key="9">
    <source>
        <dbReference type="ARBA" id="ARBA00023239"/>
    </source>
</evidence>
<dbReference type="InterPro" id="IPR013785">
    <property type="entry name" value="Aldolase_TIM"/>
</dbReference>
<keyword evidence="6 12" id="KW-0028">Amino-acid biosynthesis</keyword>
<reference evidence="16 17" key="1">
    <citation type="journal article" date="2015" name="Stand. Genomic Sci.">
        <title>Genomic Encyclopedia of Bacterial and Archaeal Type Strains, Phase III: the genomes of soil and plant-associated and newly described type strains.</title>
        <authorList>
            <person name="Whitman W.B."/>
            <person name="Woyke T."/>
            <person name="Klenk H.P."/>
            <person name="Zhou Y."/>
            <person name="Lilburn T.G."/>
            <person name="Beck B.J."/>
            <person name="De Vos P."/>
            <person name="Vandamme P."/>
            <person name="Eisen J.A."/>
            <person name="Garrity G."/>
            <person name="Hugenholtz P."/>
            <person name="Kyrpides N.C."/>
        </authorList>
    </citation>
    <scope>NUCLEOTIDE SEQUENCE [LARGE SCALE GENOMIC DNA]</scope>
    <source>
        <strain evidence="16 17">VKM Ac-2572</strain>
    </source>
</reference>
<comment type="similarity">
    <text evidence="3 12 13">Belongs to the DapA family.</text>
</comment>
<dbReference type="Proteomes" id="UP000294508">
    <property type="component" value="Unassembled WGS sequence"/>
</dbReference>
<feature type="active site" description="Schiff-base intermediate with substrate" evidence="12 14">
    <location>
        <position position="162"/>
    </location>
</feature>
<keyword evidence="5 12" id="KW-0963">Cytoplasm</keyword>
<evidence type="ECO:0000256" key="14">
    <source>
        <dbReference type="PIRSR" id="PIRSR001365-1"/>
    </source>
</evidence>
<keyword evidence="8 12" id="KW-0457">Lysine biosynthesis</keyword>
<evidence type="ECO:0000256" key="2">
    <source>
        <dbReference type="ARBA" id="ARBA00005120"/>
    </source>
</evidence>
<feature type="active site" description="Proton donor/acceptor" evidence="12 14">
    <location>
        <position position="134"/>
    </location>
</feature>
<gene>
    <name evidence="12" type="primary">dapA</name>
    <name evidence="16" type="ORF">EV652_101708</name>
</gene>
<dbReference type="HAMAP" id="MF_00418">
    <property type="entry name" value="DapA"/>
    <property type="match status" value="1"/>
</dbReference>
<evidence type="ECO:0000256" key="13">
    <source>
        <dbReference type="PIRNR" id="PIRNR001365"/>
    </source>
</evidence>
<evidence type="ECO:0000256" key="4">
    <source>
        <dbReference type="ARBA" id="ARBA00012086"/>
    </source>
</evidence>
<evidence type="ECO:0000256" key="7">
    <source>
        <dbReference type="ARBA" id="ARBA00022915"/>
    </source>
</evidence>
<evidence type="ECO:0000256" key="10">
    <source>
        <dbReference type="ARBA" id="ARBA00023270"/>
    </source>
</evidence>
<proteinExistence type="inferred from homology"/>
<dbReference type="EC" id="4.3.3.7" evidence="4 12"/>
<dbReference type="PROSITE" id="PS00666">
    <property type="entry name" value="DHDPS_2"/>
    <property type="match status" value="1"/>
</dbReference>
<dbReference type="Pfam" id="PF00701">
    <property type="entry name" value="DHDPS"/>
    <property type="match status" value="1"/>
</dbReference>
<keyword evidence="17" id="KW-1185">Reference proteome</keyword>
<dbReference type="InterPro" id="IPR002220">
    <property type="entry name" value="DapA-like"/>
</dbReference>
<comment type="function">
    <text evidence="1 12">Catalyzes the condensation of (S)-aspartate-beta-semialdehyde [(S)-ASA] and pyruvate to 4-hydroxy-tetrahydrodipicolinate (HTPA).</text>
</comment>
<keyword evidence="10 12" id="KW-0704">Schiff base</keyword>
<keyword evidence="9 12" id="KW-0456">Lyase</keyword>
<dbReference type="CDD" id="cd00950">
    <property type="entry name" value="DHDPS"/>
    <property type="match status" value="1"/>
</dbReference>
<comment type="caution">
    <text evidence="12">Was originally thought to be a dihydrodipicolinate synthase (DHDPS), catalyzing the condensation of (S)-aspartate-beta-semialdehyde [(S)-ASA] and pyruvate to dihydrodipicolinate (DHDP). However, it was shown in E.coli that the product of the enzymatic reaction is not dihydrodipicolinate but in fact (4S)-4-hydroxy-2,3,4,5-tetrahydro-(2S)-dipicolinic acid (HTPA), and that the consecutive dehydration reaction leading to DHDP is not spontaneous but catalyzed by DapB.</text>
</comment>
<protein>
    <recommendedName>
        <fullName evidence="4 12">4-hydroxy-tetrahydrodipicolinate synthase</fullName>
        <shortName evidence="12">HTPA synthase</shortName>
        <ecNumber evidence="4 12">4.3.3.7</ecNumber>
    </recommendedName>
</protein>
<dbReference type="SMART" id="SM01130">
    <property type="entry name" value="DHDPS"/>
    <property type="match status" value="1"/>
</dbReference>
<evidence type="ECO:0000256" key="12">
    <source>
        <dbReference type="HAMAP-Rule" id="MF_00418"/>
    </source>
</evidence>
<dbReference type="PIRSF" id="PIRSF001365">
    <property type="entry name" value="DHDPS"/>
    <property type="match status" value="1"/>
</dbReference>
<dbReference type="GO" id="GO:0005737">
    <property type="term" value="C:cytoplasm"/>
    <property type="evidence" value="ECO:0007669"/>
    <property type="project" value="UniProtKB-SubCell"/>
</dbReference>
<comment type="subcellular location">
    <subcellularLocation>
        <location evidence="12">Cytoplasm</location>
    </subcellularLocation>
</comment>
<dbReference type="PANTHER" id="PTHR12128">
    <property type="entry name" value="DIHYDRODIPICOLINATE SYNTHASE"/>
    <property type="match status" value="1"/>
</dbReference>
<feature type="site" description="Part of a proton relay during catalysis" evidence="12">
    <location>
        <position position="45"/>
    </location>
</feature>
<dbReference type="GO" id="GO:0009089">
    <property type="term" value="P:lysine biosynthetic process via diaminopimelate"/>
    <property type="evidence" value="ECO:0007669"/>
    <property type="project" value="UniProtKB-UniRule"/>
</dbReference>
<comment type="pathway">
    <text evidence="2 12">Amino-acid biosynthesis; L-lysine biosynthesis via DAP pathway; (S)-tetrahydrodipicolinate from L-aspartate: step 3/4.</text>
</comment>
<comment type="caution">
    <text evidence="16">The sequence shown here is derived from an EMBL/GenBank/DDBJ whole genome shotgun (WGS) entry which is preliminary data.</text>
</comment>
<comment type="catalytic activity">
    <reaction evidence="11 12">
        <text>L-aspartate 4-semialdehyde + pyruvate = (2S,4S)-4-hydroxy-2,3,4,5-tetrahydrodipicolinate + H2O + H(+)</text>
        <dbReference type="Rhea" id="RHEA:34171"/>
        <dbReference type="ChEBI" id="CHEBI:15361"/>
        <dbReference type="ChEBI" id="CHEBI:15377"/>
        <dbReference type="ChEBI" id="CHEBI:15378"/>
        <dbReference type="ChEBI" id="CHEBI:67139"/>
        <dbReference type="ChEBI" id="CHEBI:537519"/>
        <dbReference type="EC" id="4.3.3.7"/>
    </reaction>
</comment>
<dbReference type="PRINTS" id="PR00146">
    <property type="entry name" value="DHPICSNTHASE"/>
</dbReference>
<dbReference type="Gene3D" id="3.20.20.70">
    <property type="entry name" value="Aldolase class I"/>
    <property type="match status" value="1"/>
</dbReference>
<comment type="subunit">
    <text evidence="12">Homotetramer; dimer of dimers.</text>
</comment>
<dbReference type="NCBIfam" id="TIGR00674">
    <property type="entry name" value="dapA"/>
    <property type="match status" value="1"/>
</dbReference>
<evidence type="ECO:0000256" key="6">
    <source>
        <dbReference type="ARBA" id="ARBA00022605"/>
    </source>
</evidence>
<sequence>MSLTGLYVPLVTPFTPTDELASDALEALGHAVLDDGAAGIVALGTTGEPATLTAAERRRVVDICAGVCVQRDAQLIVGAGSNSTADSADLLADLDPRAAAALTVVPYYTRPSEDGVVEHFRRLAAVNPVPLIVYNVPYRTGRSLGADALGRLARIPNVAGFKHSVGSIDDATIAFMSTRPADCAVLAGDDLYVAPLLALGATGAILASANVATRAYADLVTTWRDGPTDQARRLNNRLLPLSQALFAEPNPAVIKAVLSAHGRIPSPHVRLPLLPASTQATTSALEAAESISFREAAAVGGSLA</sequence>
<evidence type="ECO:0000313" key="16">
    <source>
        <dbReference type="EMBL" id="TCO35823.1"/>
    </source>
</evidence>
<evidence type="ECO:0000256" key="1">
    <source>
        <dbReference type="ARBA" id="ARBA00003294"/>
    </source>
</evidence>
<dbReference type="SUPFAM" id="SSF51569">
    <property type="entry name" value="Aldolase"/>
    <property type="match status" value="1"/>
</dbReference>
<evidence type="ECO:0000256" key="15">
    <source>
        <dbReference type="PIRSR" id="PIRSR001365-2"/>
    </source>
</evidence>
<evidence type="ECO:0000256" key="3">
    <source>
        <dbReference type="ARBA" id="ARBA00007592"/>
    </source>
</evidence>
<dbReference type="PANTHER" id="PTHR12128:SF66">
    <property type="entry name" value="4-HYDROXY-2-OXOGLUTARATE ALDOLASE, MITOCHONDRIAL"/>
    <property type="match status" value="1"/>
</dbReference>
<dbReference type="UniPathway" id="UPA00034">
    <property type="reaction ID" value="UER00017"/>
</dbReference>
<name>A0A4R2HWB0_9ACTN</name>
<dbReference type="EMBL" id="SLWN01000001">
    <property type="protein sequence ID" value="TCO35823.1"/>
    <property type="molecule type" value="Genomic_DNA"/>
</dbReference>
<organism evidence="16 17">
    <name type="scientific">Kribbella steppae</name>
    <dbReference type="NCBI Taxonomy" id="2512223"/>
    <lineage>
        <taxon>Bacteria</taxon>
        <taxon>Bacillati</taxon>
        <taxon>Actinomycetota</taxon>
        <taxon>Actinomycetes</taxon>
        <taxon>Propionibacteriales</taxon>
        <taxon>Kribbellaceae</taxon>
        <taxon>Kribbella</taxon>
    </lineage>
</organism>
<evidence type="ECO:0000313" key="17">
    <source>
        <dbReference type="Proteomes" id="UP000294508"/>
    </source>
</evidence>